<dbReference type="SUPFAM" id="SSF50249">
    <property type="entry name" value="Nucleic acid-binding proteins"/>
    <property type="match status" value="1"/>
</dbReference>
<gene>
    <name evidence="2" type="ordered locus">Mpet_0847</name>
</gene>
<dbReference type="SMART" id="SM00955">
    <property type="entry name" value="RNB"/>
    <property type="match status" value="1"/>
</dbReference>
<feature type="domain" description="RNB" evidence="1">
    <location>
        <begin position="49"/>
        <end position="382"/>
    </location>
</feature>
<dbReference type="KEGG" id="mpi:Mpet_0847"/>
<name>E1RJA0_METP4</name>
<reference evidence="2 3" key="1">
    <citation type="journal article" date="2010" name="Stand. Genomic Sci.">
        <title>Complete genome sequence of Methanoplanus petrolearius type strain (SEBR 4847).</title>
        <authorList>
            <person name="Brambilla E."/>
            <person name="Djao O.D."/>
            <person name="Daligault H."/>
            <person name="Lapidus A."/>
            <person name="Lucas S."/>
            <person name="Hammon N."/>
            <person name="Nolan M."/>
            <person name="Tice H."/>
            <person name="Cheng J.F."/>
            <person name="Han C."/>
            <person name="Tapia R."/>
            <person name="Goodwin L."/>
            <person name="Pitluck S."/>
            <person name="Liolios K."/>
            <person name="Ivanova N."/>
            <person name="Mavromatis K."/>
            <person name="Mikhailova N."/>
            <person name="Pati A."/>
            <person name="Chen A."/>
            <person name="Palaniappan K."/>
            <person name="Land M."/>
            <person name="Hauser L."/>
            <person name="Chang Y.J."/>
            <person name="Jeffries C.D."/>
            <person name="Rohde M."/>
            <person name="Spring S."/>
            <person name="Sikorski J."/>
            <person name="Goker M."/>
            <person name="Woyke T."/>
            <person name="Bristow J."/>
            <person name="Eisen J.A."/>
            <person name="Markowitz V."/>
            <person name="Hugenholtz P."/>
            <person name="Kyrpides N.C."/>
            <person name="Klenk H.P."/>
        </authorList>
    </citation>
    <scope>NUCLEOTIDE SEQUENCE [LARGE SCALE GENOMIC DNA]</scope>
    <source>
        <strain evidence="3">DSM 11571 / OCM 486 / SEBR 4847</strain>
    </source>
</reference>
<accession>E1RJA0</accession>
<dbReference type="PANTHER" id="PTHR23355">
    <property type="entry name" value="RIBONUCLEASE"/>
    <property type="match status" value="1"/>
</dbReference>
<dbReference type="InterPro" id="IPR012340">
    <property type="entry name" value="NA-bd_OB-fold"/>
</dbReference>
<dbReference type="InterPro" id="IPR050180">
    <property type="entry name" value="RNR_Ribonuclease"/>
</dbReference>
<sequence length="491" mass="55288">MSSRVNLEAIAYETMERYGFNPFYPATVIRETDSIEKDEREYNTNSPGIKDLRRLMWSSIDNYDSMDLDQIEYCERGENGEINVKVAIADVDIFVHKNSETDRFAAFNGTSVYTGVKTFPMLPDRLSKGISSLLPDDWHSAIVIEYAVLLDGSVRYGELYRALVANSAKLIYEEVGDWLEGTGPAPGNFAEIPGLAKQVKLQYEAAKRLKEFRRRSGSLELETPEAEVVMNGNQVAEIVEQKQNSARNLIEEFMVAANKTITAFLEKAGIPMIHRIVRTPKHWDGIVFTAMELGEKLPSEPDGKALSKFLIRQRESDPDRFPDLSLTIVKLMGAGEYVAFRPGKEPVGHFALAVKDYTHGTAPNRRYVDLVIQRLVKSVLDGRKSPYKYRELDELSDWLSERDQMAKKAERFMLKAAAGVLLQKSVGRIFDAMVTGASQKGTYVRILDPPVEGKVVQGGEKLYVGEKVQVRLLSTSPEKGYIDFEYIGGRR</sequence>
<keyword evidence="2" id="KW-0378">Hydrolase</keyword>
<dbReference type="RefSeq" id="WP_013328796.1">
    <property type="nucleotide sequence ID" value="NC_014507.1"/>
</dbReference>
<dbReference type="eggNOG" id="arCOG04686">
    <property type="taxonomic scope" value="Archaea"/>
</dbReference>
<dbReference type="EMBL" id="CP002117">
    <property type="protein sequence ID" value="ADN35618.1"/>
    <property type="molecule type" value="Genomic_DNA"/>
</dbReference>
<dbReference type="InterPro" id="IPR040596">
    <property type="entry name" value="RNase_II_C_S1"/>
</dbReference>
<dbReference type="Pfam" id="PF18614">
    <property type="entry name" value="RNase_II_C_S1"/>
    <property type="match status" value="1"/>
</dbReference>
<dbReference type="AlphaFoldDB" id="E1RJA0"/>
<dbReference type="Proteomes" id="UP000006565">
    <property type="component" value="Chromosome"/>
</dbReference>
<dbReference type="GO" id="GO:0003723">
    <property type="term" value="F:RNA binding"/>
    <property type="evidence" value="ECO:0007669"/>
    <property type="project" value="InterPro"/>
</dbReference>
<dbReference type="GO" id="GO:0005829">
    <property type="term" value="C:cytosol"/>
    <property type="evidence" value="ECO:0007669"/>
    <property type="project" value="TreeGrafter"/>
</dbReference>
<evidence type="ECO:0000259" key="1">
    <source>
        <dbReference type="SMART" id="SM00955"/>
    </source>
</evidence>
<dbReference type="GO" id="GO:0008859">
    <property type="term" value="F:exoribonuclease II activity"/>
    <property type="evidence" value="ECO:0007669"/>
    <property type="project" value="UniProtKB-EC"/>
</dbReference>
<proteinExistence type="predicted"/>
<organism evidence="2 3">
    <name type="scientific">Methanolacinia petrolearia (strain DSM 11571 / OCM 486 / SEBR 4847)</name>
    <name type="common">Methanoplanus petrolearius</name>
    <dbReference type="NCBI Taxonomy" id="679926"/>
    <lineage>
        <taxon>Archaea</taxon>
        <taxon>Methanobacteriati</taxon>
        <taxon>Methanobacteriota</taxon>
        <taxon>Stenosarchaea group</taxon>
        <taxon>Methanomicrobia</taxon>
        <taxon>Methanomicrobiales</taxon>
        <taxon>Methanomicrobiaceae</taxon>
        <taxon>Methanolacinia</taxon>
    </lineage>
</organism>
<dbReference type="Pfam" id="PF00773">
    <property type="entry name" value="RNB"/>
    <property type="match status" value="1"/>
</dbReference>
<dbReference type="STRING" id="679926.Mpet_0847"/>
<dbReference type="HOGENOM" id="CLU_002333_4_1_2"/>
<protein>
    <submittedName>
        <fullName evidence="2">Exoribonuclease II</fullName>
        <ecNumber evidence="2">3.1.13.1</ecNumber>
    </submittedName>
</protein>
<evidence type="ECO:0000313" key="3">
    <source>
        <dbReference type="Proteomes" id="UP000006565"/>
    </source>
</evidence>
<evidence type="ECO:0000313" key="2">
    <source>
        <dbReference type="EMBL" id="ADN35618.1"/>
    </source>
</evidence>
<dbReference type="OrthoDB" id="134933at2157"/>
<dbReference type="GeneID" id="9743305"/>
<dbReference type="InterPro" id="IPR001900">
    <property type="entry name" value="RNase_II/R"/>
</dbReference>
<dbReference type="PANTHER" id="PTHR23355:SF9">
    <property type="entry name" value="DIS3-LIKE EXONUCLEASE 2"/>
    <property type="match status" value="1"/>
</dbReference>
<dbReference type="EC" id="3.1.13.1" evidence="2"/>
<dbReference type="GO" id="GO:0006402">
    <property type="term" value="P:mRNA catabolic process"/>
    <property type="evidence" value="ECO:0007669"/>
    <property type="project" value="TreeGrafter"/>
</dbReference>
<keyword evidence="3" id="KW-1185">Reference proteome</keyword>